<dbReference type="PANTHER" id="PTHR23407:SF1">
    <property type="entry name" value="5-FORMYLTETRAHYDROFOLATE CYCLO-LIGASE"/>
    <property type="match status" value="1"/>
</dbReference>
<dbReference type="AlphaFoldDB" id="A0AAE3LJA1"/>
<dbReference type="GO" id="GO:0009396">
    <property type="term" value="P:folic acid-containing compound biosynthetic process"/>
    <property type="evidence" value="ECO:0007669"/>
    <property type="project" value="TreeGrafter"/>
</dbReference>
<dbReference type="InterPro" id="IPR037171">
    <property type="entry name" value="NagB/RpiA_transferase-like"/>
</dbReference>
<dbReference type="Gene3D" id="3.40.50.10420">
    <property type="entry name" value="NagB/RpiA/CoA transferase-like"/>
    <property type="match status" value="1"/>
</dbReference>
<comment type="cofactor">
    <cofactor evidence="5">
        <name>Mg(2+)</name>
        <dbReference type="ChEBI" id="CHEBI:18420"/>
    </cofactor>
</comment>
<keyword evidence="5" id="KW-0460">Magnesium</keyword>
<dbReference type="InterPro" id="IPR024185">
    <property type="entry name" value="FTHF_cligase-like_sf"/>
</dbReference>
<dbReference type="EC" id="6.3.3.2" evidence="5"/>
<keyword evidence="3 4" id="KW-0067">ATP-binding</keyword>
<dbReference type="Proteomes" id="UP001209317">
    <property type="component" value="Unassembled WGS sequence"/>
</dbReference>
<comment type="catalytic activity">
    <reaction evidence="5">
        <text>(6S)-5-formyl-5,6,7,8-tetrahydrofolate + ATP = (6R)-5,10-methenyltetrahydrofolate + ADP + phosphate</text>
        <dbReference type="Rhea" id="RHEA:10488"/>
        <dbReference type="ChEBI" id="CHEBI:30616"/>
        <dbReference type="ChEBI" id="CHEBI:43474"/>
        <dbReference type="ChEBI" id="CHEBI:57455"/>
        <dbReference type="ChEBI" id="CHEBI:57457"/>
        <dbReference type="ChEBI" id="CHEBI:456216"/>
        <dbReference type="EC" id="6.3.3.2"/>
    </reaction>
</comment>
<dbReference type="GO" id="GO:0046872">
    <property type="term" value="F:metal ion binding"/>
    <property type="evidence" value="ECO:0007669"/>
    <property type="project" value="UniProtKB-KW"/>
</dbReference>
<dbReference type="PIRSF" id="PIRSF006806">
    <property type="entry name" value="FTHF_cligase"/>
    <property type="match status" value="1"/>
</dbReference>
<gene>
    <name evidence="6" type="ORF">OD355_02595</name>
</gene>
<sequence>MNKNELRKAYLAKRRAIEPHQRLKFDDLLLINLQKITFDDEVNCLFTYFPIEKFGEPNTFIFTRYMQFVFPELQVAYPKTDWQNHQMHALIIEEESSYEKNPQGLYEPVSEVIVDPRDIDVVFVPLLAFDTNGYRVGFGKGYYDKFLTTCREDVLKIGFSYFPPVDEIEDVSDHDIALDYCITCDAVYAF</sequence>
<keyword evidence="5" id="KW-0479">Metal-binding</keyword>
<dbReference type="GO" id="GO:0035999">
    <property type="term" value="P:tetrahydrofolate interconversion"/>
    <property type="evidence" value="ECO:0007669"/>
    <property type="project" value="TreeGrafter"/>
</dbReference>
<dbReference type="EMBL" id="JAOTPL010000002">
    <property type="protein sequence ID" value="MCU7693403.1"/>
    <property type="molecule type" value="Genomic_DNA"/>
</dbReference>
<reference evidence="6" key="1">
    <citation type="submission" date="2022-10" db="EMBL/GenBank/DDBJ databases">
        <authorList>
            <person name="Kim H.S."/>
            <person name="Kim J.-S."/>
            <person name="Suh M.K."/>
            <person name="Eom M.K."/>
            <person name="Lee J.-S."/>
        </authorList>
    </citation>
    <scope>NUCLEOTIDE SEQUENCE</scope>
    <source>
        <strain evidence="6">LIP-5</strain>
    </source>
</reference>
<dbReference type="GO" id="GO:0005524">
    <property type="term" value="F:ATP binding"/>
    <property type="evidence" value="ECO:0007669"/>
    <property type="project" value="UniProtKB-KW"/>
</dbReference>
<evidence type="ECO:0000256" key="2">
    <source>
        <dbReference type="ARBA" id="ARBA00022741"/>
    </source>
</evidence>
<keyword evidence="2 4" id="KW-0547">Nucleotide-binding</keyword>
<dbReference type="NCBIfam" id="TIGR02727">
    <property type="entry name" value="MTHFS_bact"/>
    <property type="match status" value="1"/>
</dbReference>
<evidence type="ECO:0000256" key="3">
    <source>
        <dbReference type="ARBA" id="ARBA00022840"/>
    </source>
</evidence>
<proteinExistence type="inferred from homology"/>
<feature type="binding site" evidence="4">
    <location>
        <begin position="3"/>
        <end position="7"/>
    </location>
    <ligand>
        <name>ATP</name>
        <dbReference type="ChEBI" id="CHEBI:30616"/>
    </ligand>
</feature>
<evidence type="ECO:0000256" key="4">
    <source>
        <dbReference type="PIRSR" id="PIRSR006806-1"/>
    </source>
</evidence>
<dbReference type="Pfam" id="PF01812">
    <property type="entry name" value="5-FTHF_cyc-lig"/>
    <property type="match status" value="1"/>
</dbReference>
<keyword evidence="6" id="KW-0436">Ligase</keyword>
<keyword evidence="7" id="KW-1185">Reference proteome</keyword>
<dbReference type="RefSeq" id="WP_263036888.1">
    <property type="nucleotide sequence ID" value="NZ_JAOTPL010000002.1"/>
</dbReference>
<dbReference type="InterPro" id="IPR002698">
    <property type="entry name" value="FTHF_cligase"/>
</dbReference>
<evidence type="ECO:0000313" key="7">
    <source>
        <dbReference type="Proteomes" id="UP001209317"/>
    </source>
</evidence>
<feature type="binding site" evidence="4">
    <location>
        <position position="56"/>
    </location>
    <ligand>
        <name>substrate</name>
    </ligand>
</feature>
<evidence type="ECO:0000256" key="1">
    <source>
        <dbReference type="ARBA" id="ARBA00010638"/>
    </source>
</evidence>
<organism evidence="6 7">
    <name type="scientific">Haoranjiania flava</name>
    <dbReference type="NCBI Taxonomy" id="1856322"/>
    <lineage>
        <taxon>Bacteria</taxon>
        <taxon>Pseudomonadati</taxon>
        <taxon>Bacteroidota</taxon>
        <taxon>Chitinophagia</taxon>
        <taxon>Chitinophagales</taxon>
        <taxon>Chitinophagaceae</taxon>
        <taxon>Haoranjiania</taxon>
    </lineage>
</organism>
<name>A0AAE3LJA1_9BACT</name>
<evidence type="ECO:0000313" key="6">
    <source>
        <dbReference type="EMBL" id="MCU7693403.1"/>
    </source>
</evidence>
<comment type="caution">
    <text evidence="6">The sequence shown here is derived from an EMBL/GenBank/DDBJ whole genome shotgun (WGS) entry which is preliminary data.</text>
</comment>
<dbReference type="GO" id="GO:0030272">
    <property type="term" value="F:5-formyltetrahydrofolate cyclo-ligase activity"/>
    <property type="evidence" value="ECO:0007669"/>
    <property type="project" value="UniProtKB-EC"/>
</dbReference>
<protein>
    <recommendedName>
        <fullName evidence="5">5-formyltetrahydrofolate cyclo-ligase</fullName>
        <ecNumber evidence="5">6.3.3.2</ecNumber>
    </recommendedName>
</protein>
<evidence type="ECO:0000256" key="5">
    <source>
        <dbReference type="RuleBase" id="RU361279"/>
    </source>
</evidence>
<dbReference type="PANTHER" id="PTHR23407">
    <property type="entry name" value="ATPASE INHIBITOR/5-FORMYLTETRAHYDROFOLATE CYCLO-LIGASE"/>
    <property type="match status" value="1"/>
</dbReference>
<dbReference type="SUPFAM" id="SSF100950">
    <property type="entry name" value="NagB/RpiA/CoA transferase-like"/>
    <property type="match status" value="1"/>
</dbReference>
<accession>A0AAE3LJA1</accession>
<comment type="similarity">
    <text evidence="1 5">Belongs to the 5-formyltetrahydrofolate cyclo-ligase family.</text>
</comment>
<feature type="binding site" evidence="4">
    <location>
        <begin position="135"/>
        <end position="143"/>
    </location>
    <ligand>
        <name>ATP</name>
        <dbReference type="ChEBI" id="CHEBI:30616"/>
    </ligand>
</feature>